<accession>A0A699J615</accession>
<evidence type="ECO:0000313" key="1">
    <source>
        <dbReference type="EMBL" id="GFA13220.1"/>
    </source>
</evidence>
<sequence>MELELEHTHQGSSYEVLKHLLLSGIEDSVMDPVTHKFNPLATQVCSNLRSLKPKRTIESRAKRSSKIISLGHYTFMLASSHTVKSKTDIKSPMHYPCGFNSLVHSLCALSALRRFGLRMASTAAKPCQGDSSEFYLITGRILTVDVNSQLHAHSSNLPLMNSKKTYNTASATLMYAVMIQDRMNKVEFKVYDLKYQMAMLSIKQQLSKIQRSRKNGTDSKAMVVVDGSVDWDKLTEEGNTKPRSLENFGMLAGIKLESDVDSKGEMVSANDVIPAVVSVPAGPVVVAVAHSPHFEIEFAFMGLSTE</sequence>
<protein>
    <submittedName>
        <fullName evidence="1">Uncharacterized protein</fullName>
    </submittedName>
</protein>
<comment type="caution">
    <text evidence="1">The sequence shown here is derived from an EMBL/GenBank/DDBJ whole genome shotgun (WGS) entry which is preliminary data.</text>
</comment>
<feature type="non-terminal residue" evidence="1">
    <location>
        <position position="306"/>
    </location>
</feature>
<proteinExistence type="predicted"/>
<organism evidence="1">
    <name type="scientific">Tanacetum cinerariifolium</name>
    <name type="common">Dalmatian daisy</name>
    <name type="synonym">Chrysanthemum cinerariifolium</name>
    <dbReference type="NCBI Taxonomy" id="118510"/>
    <lineage>
        <taxon>Eukaryota</taxon>
        <taxon>Viridiplantae</taxon>
        <taxon>Streptophyta</taxon>
        <taxon>Embryophyta</taxon>
        <taxon>Tracheophyta</taxon>
        <taxon>Spermatophyta</taxon>
        <taxon>Magnoliopsida</taxon>
        <taxon>eudicotyledons</taxon>
        <taxon>Gunneridae</taxon>
        <taxon>Pentapetalae</taxon>
        <taxon>asterids</taxon>
        <taxon>campanulids</taxon>
        <taxon>Asterales</taxon>
        <taxon>Asteraceae</taxon>
        <taxon>Asteroideae</taxon>
        <taxon>Anthemideae</taxon>
        <taxon>Anthemidinae</taxon>
        <taxon>Tanacetum</taxon>
    </lineage>
</organism>
<dbReference type="AlphaFoldDB" id="A0A699J615"/>
<dbReference type="EMBL" id="BKCJ010373811">
    <property type="protein sequence ID" value="GFA13220.1"/>
    <property type="molecule type" value="Genomic_DNA"/>
</dbReference>
<gene>
    <name evidence="1" type="ORF">Tci_585192</name>
</gene>
<reference evidence="1" key="1">
    <citation type="journal article" date="2019" name="Sci. Rep.">
        <title>Draft genome of Tanacetum cinerariifolium, the natural source of mosquito coil.</title>
        <authorList>
            <person name="Yamashiro T."/>
            <person name="Shiraishi A."/>
            <person name="Satake H."/>
            <person name="Nakayama K."/>
        </authorList>
    </citation>
    <scope>NUCLEOTIDE SEQUENCE</scope>
</reference>
<name>A0A699J615_TANCI</name>